<evidence type="ECO:0000256" key="2">
    <source>
        <dbReference type="ARBA" id="ARBA00023203"/>
    </source>
</evidence>
<keyword evidence="5" id="KW-1185">Reference proteome</keyword>
<evidence type="ECO:0000256" key="1">
    <source>
        <dbReference type="ARBA" id="ARBA00006844"/>
    </source>
</evidence>
<keyword evidence="2" id="KW-0009">Actin-binding</keyword>
<dbReference type="InterPro" id="IPR002108">
    <property type="entry name" value="ADF-H"/>
</dbReference>
<dbReference type="Pfam" id="PF00241">
    <property type="entry name" value="Cofilin_ADF"/>
    <property type="match status" value="1"/>
</dbReference>
<comment type="caution">
    <text evidence="4">The sequence shown here is derived from an EMBL/GenBank/DDBJ whole genome shotgun (WGS) entry which is preliminary data.</text>
</comment>
<evidence type="ECO:0000259" key="3">
    <source>
        <dbReference type="PROSITE" id="PS51263"/>
    </source>
</evidence>
<dbReference type="InterPro" id="IPR017904">
    <property type="entry name" value="ADF/Cofilin"/>
</dbReference>
<dbReference type="EMBL" id="CALNXK010000082">
    <property type="protein sequence ID" value="CAH3147844.1"/>
    <property type="molecule type" value="Genomic_DNA"/>
</dbReference>
<evidence type="ECO:0000313" key="4">
    <source>
        <dbReference type="EMBL" id="CAH3147844.1"/>
    </source>
</evidence>
<gene>
    <name evidence="4" type="ORF">PLOB_00046278</name>
</gene>
<organism evidence="4 5">
    <name type="scientific">Porites lobata</name>
    <dbReference type="NCBI Taxonomy" id="104759"/>
    <lineage>
        <taxon>Eukaryota</taxon>
        <taxon>Metazoa</taxon>
        <taxon>Cnidaria</taxon>
        <taxon>Anthozoa</taxon>
        <taxon>Hexacorallia</taxon>
        <taxon>Scleractinia</taxon>
        <taxon>Fungiina</taxon>
        <taxon>Poritidae</taxon>
        <taxon>Porites</taxon>
    </lineage>
</organism>
<dbReference type="PROSITE" id="PS51263">
    <property type="entry name" value="ADF_H"/>
    <property type="match status" value="1"/>
</dbReference>
<dbReference type="InterPro" id="IPR029006">
    <property type="entry name" value="ADF-H/Gelsolin-like_dom_sf"/>
</dbReference>
<proteinExistence type="inferred from homology"/>
<sequence>MKGVAGARTKNEGVFSKSSGVEVDETVIDAFNDIKLKRRHAYVVMMIKDNKKIVVEKLGDKLPPNCSQSRNEDIFNEMKRAFGMEPRYILFDFCFTRSNQTVAQKLAFISWCSDEVAIGKKMIYASSKDALKKRFTGLNTEFQCTDSAEFQHSELVKDLIHKDRV</sequence>
<dbReference type="Gene3D" id="3.40.20.10">
    <property type="entry name" value="Severin"/>
    <property type="match status" value="1"/>
</dbReference>
<reference evidence="4 5" key="1">
    <citation type="submission" date="2022-05" db="EMBL/GenBank/DDBJ databases">
        <authorList>
            <consortium name="Genoscope - CEA"/>
            <person name="William W."/>
        </authorList>
    </citation>
    <scope>NUCLEOTIDE SEQUENCE [LARGE SCALE GENOMIC DNA]</scope>
</reference>
<protein>
    <recommendedName>
        <fullName evidence="3">ADF-H domain-containing protein</fullName>
    </recommendedName>
</protein>
<accession>A0ABN8PNZ0</accession>
<comment type="similarity">
    <text evidence="1">Belongs to the actin-binding proteins ADF family.</text>
</comment>
<evidence type="ECO:0000313" key="5">
    <source>
        <dbReference type="Proteomes" id="UP001159405"/>
    </source>
</evidence>
<dbReference type="Proteomes" id="UP001159405">
    <property type="component" value="Unassembled WGS sequence"/>
</dbReference>
<dbReference type="SMART" id="SM00102">
    <property type="entry name" value="ADF"/>
    <property type="match status" value="1"/>
</dbReference>
<dbReference type="SUPFAM" id="SSF55753">
    <property type="entry name" value="Actin depolymerizing proteins"/>
    <property type="match status" value="1"/>
</dbReference>
<name>A0ABN8PNZ0_9CNID</name>
<dbReference type="CDD" id="cd11286">
    <property type="entry name" value="ADF_cofilin_like"/>
    <property type="match status" value="1"/>
</dbReference>
<dbReference type="PANTHER" id="PTHR11913">
    <property type="entry name" value="COFILIN-RELATED"/>
    <property type="match status" value="1"/>
</dbReference>
<feature type="domain" description="ADF-H" evidence="3">
    <location>
        <begin position="18"/>
        <end position="160"/>
    </location>
</feature>